<comment type="caution">
    <text evidence="3">The sequence shown here is derived from an EMBL/GenBank/DDBJ whole genome shotgun (WGS) entry which is preliminary data.</text>
</comment>
<dbReference type="STRING" id="1261640.BHK98_01095"/>
<dbReference type="Pfam" id="PF00437">
    <property type="entry name" value="T2SSE"/>
    <property type="match status" value="1"/>
</dbReference>
<dbReference type="Gene3D" id="3.30.450.380">
    <property type="match status" value="1"/>
</dbReference>
<dbReference type="Proteomes" id="UP000187404">
    <property type="component" value="Unassembled WGS sequence"/>
</dbReference>
<dbReference type="OrthoDB" id="9810761at2"/>
<dbReference type="RefSeq" id="WP_075711819.1">
    <property type="nucleotide sequence ID" value="NZ_MJIE01000001.1"/>
</dbReference>
<evidence type="ECO:0000313" key="3">
    <source>
        <dbReference type="EMBL" id="OLR54800.1"/>
    </source>
</evidence>
<dbReference type="PANTHER" id="PTHR30486:SF6">
    <property type="entry name" value="TYPE IV PILUS RETRACTATION ATPASE PILT"/>
    <property type="match status" value="1"/>
</dbReference>
<proteinExistence type="inferred from homology"/>
<name>A0A1Q9JEY9_9FIRM</name>
<dbReference type="InterPro" id="IPR027417">
    <property type="entry name" value="P-loop_NTPase"/>
</dbReference>
<dbReference type="Gene3D" id="3.40.50.300">
    <property type="entry name" value="P-loop containing nucleotide triphosphate hydrolases"/>
    <property type="match status" value="1"/>
</dbReference>
<dbReference type="InterPro" id="IPR001482">
    <property type="entry name" value="T2SS/T4SS_dom"/>
</dbReference>
<protein>
    <recommendedName>
        <fullName evidence="2">Bacterial type II secretion system protein E domain-containing protein</fullName>
    </recommendedName>
</protein>
<organism evidence="3 4">
    <name type="scientific">Hornefia porci</name>
    <dbReference type="NCBI Taxonomy" id="2652292"/>
    <lineage>
        <taxon>Bacteria</taxon>
        <taxon>Bacillati</taxon>
        <taxon>Bacillota</taxon>
        <taxon>Clostridia</taxon>
        <taxon>Peptostreptococcales</taxon>
        <taxon>Anaerovoracaceae</taxon>
        <taxon>Hornefia</taxon>
    </lineage>
</organism>
<comment type="similarity">
    <text evidence="1">Belongs to the GSP E family.</text>
</comment>
<evidence type="ECO:0000313" key="4">
    <source>
        <dbReference type="Proteomes" id="UP000187404"/>
    </source>
</evidence>
<evidence type="ECO:0000256" key="1">
    <source>
        <dbReference type="ARBA" id="ARBA00006611"/>
    </source>
</evidence>
<dbReference type="AlphaFoldDB" id="A0A1Q9JEY9"/>
<keyword evidence="4" id="KW-1185">Reference proteome</keyword>
<feature type="domain" description="Bacterial type II secretion system protein E" evidence="2">
    <location>
        <begin position="63"/>
        <end position="326"/>
    </location>
</feature>
<accession>A0A1Q9JEY9</accession>
<gene>
    <name evidence="3" type="ORF">BHK98_01095</name>
</gene>
<dbReference type="CDD" id="cd01130">
    <property type="entry name" value="VirB11-like_ATPase"/>
    <property type="match status" value="1"/>
</dbReference>
<evidence type="ECO:0000259" key="2">
    <source>
        <dbReference type="Pfam" id="PF00437"/>
    </source>
</evidence>
<dbReference type="GO" id="GO:0016887">
    <property type="term" value="F:ATP hydrolysis activity"/>
    <property type="evidence" value="ECO:0007669"/>
    <property type="project" value="InterPro"/>
</dbReference>
<reference evidence="3 4" key="1">
    <citation type="journal article" date="2016" name="Appl. Environ. Microbiol.">
        <title>Function and Phylogeny of Bacterial Butyryl Coenzyme A:Acetate Transferases and Their Diversity in the Proximal Colon of Swine.</title>
        <authorList>
            <person name="Trachsel J."/>
            <person name="Bayles D.O."/>
            <person name="Looft T."/>
            <person name="Levine U.Y."/>
            <person name="Allen H.K."/>
        </authorList>
    </citation>
    <scope>NUCLEOTIDE SEQUENCE [LARGE SCALE GENOMIC DNA]</scope>
    <source>
        <strain evidence="3 4">68-3-10</strain>
    </source>
</reference>
<dbReference type="EMBL" id="MJIE01000001">
    <property type="protein sequence ID" value="OLR54800.1"/>
    <property type="molecule type" value="Genomic_DNA"/>
</dbReference>
<sequence length="397" mass="44713">MDRYETRRELCDEVRRRVEENAGEQEIQDIIESVVLERKDGFPLKECGELIRWLNSRFVYRLGVIQPYIENGEINEVMVNGIDRIFLEDRQGIYRAPESFESEEELEEVIRFIAASVHREITEMNPVLDARLSDGSRVNAVLSNVALDGPVLTIRKFSREHISMRQMVSGGMLTEECAEDLRTLVRCGYNVFISGGTSSGKTTFLNALADAIPKEERVIIIEDSRELNLEQIPNLVQMECRNANSVGKGKITMEMLIRTSLRMRPDRIIVGEVRGAEVADMLQAMNTGHSGSMSTGHGNSVSGMLRRLEAMYLMSVNIPMDAIRAQIVEGIDIMVPLVRNASGARQVMEVSELTGFEDGEYVLNPLYMRDDTGELRRTSAGLRNRHRLALGGKENAL</sequence>
<dbReference type="InterPro" id="IPR050921">
    <property type="entry name" value="T4SS_GSP_E_ATPase"/>
</dbReference>
<dbReference type="SUPFAM" id="SSF52540">
    <property type="entry name" value="P-loop containing nucleoside triphosphate hydrolases"/>
    <property type="match status" value="1"/>
</dbReference>
<dbReference type="PANTHER" id="PTHR30486">
    <property type="entry name" value="TWITCHING MOTILITY PROTEIN PILT"/>
    <property type="match status" value="1"/>
</dbReference>